<dbReference type="SMART" id="SM00490">
    <property type="entry name" value="HELICc"/>
    <property type="match status" value="1"/>
</dbReference>
<dbReference type="Gene3D" id="3.40.50.300">
    <property type="entry name" value="P-loop containing nucleotide triphosphate hydrolases"/>
    <property type="match status" value="1"/>
</dbReference>
<dbReference type="CDD" id="cd18793">
    <property type="entry name" value="SF2_C_SNF"/>
    <property type="match status" value="1"/>
</dbReference>
<dbReference type="Proteomes" id="UP000324767">
    <property type="component" value="Unassembled WGS sequence"/>
</dbReference>
<evidence type="ECO:0000256" key="9">
    <source>
        <dbReference type="ARBA" id="ARBA00022840"/>
    </source>
</evidence>
<feature type="compositionally biased region" description="Low complexity" evidence="11">
    <location>
        <begin position="223"/>
        <end position="235"/>
    </location>
</feature>
<evidence type="ECO:0000256" key="4">
    <source>
        <dbReference type="ARBA" id="ARBA00022741"/>
    </source>
</evidence>
<feature type="compositionally biased region" description="Basic residues" evidence="11">
    <location>
        <begin position="325"/>
        <end position="334"/>
    </location>
</feature>
<comment type="similarity">
    <text evidence="2">Belongs to the SNF2/RAD54 helicase family.</text>
</comment>
<dbReference type="InterPro" id="IPR049730">
    <property type="entry name" value="SNF2/RAD54-like_C"/>
</dbReference>
<feature type="region of interest" description="Disordered" evidence="11">
    <location>
        <begin position="294"/>
        <end position="363"/>
    </location>
</feature>
<name>A0A5M8Q3Q3_9LECA</name>
<dbReference type="CDD" id="cd18008">
    <property type="entry name" value="DEXDc_SHPRH-like"/>
    <property type="match status" value="1"/>
</dbReference>
<evidence type="ECO:0000313" key="16">
    <source>
        <dbReference type="Proteomes" id="UP000324767"/>
    </source>
</evidence>
<dbReference type="InterPro" id="IPR001841">
    <property type="entry name" value="Znf_RING"/>
</dbReference>
<dbReference type="InterPro" id="IPR014001">
    <property type="entry name" value="Helicase_ATP-bd"/>
</dbReference>
<dbReference type="AlphaFoldDB" id="A0A5M8Q3Q3"/>
<keyword evidence="7" id="KW-0347">Helicase</keyword>
<dbReference type="InterPro" id="IPR050628">
    <property type="entry name" value="SNF2_RAD54_helicase_TF"/>
</dbReference>
<keyword evidence="4" id="KW-0547">Nucleotide-binding</keyword>
<dbReference type="GO" id="GO:0004386">
    <property type="term" value="F:helicase activity"/>
    <property type="evidence" value="ECO:0007669"/>
    <property type="project" value="UniProtKB-KW"/>
</dbReference>
<feature type="domain" description="Helicase C-terminal" evidence="14">
    <location>
        <begin position="836"/>
        <end position="993"/>
    </location>
</feature>
<dbReference type="PROSITE" id="PS51192">
    <property type="entry name" value="HELICASE_ATP_BIND_1"/>
    <property type="match status" value="1"/>
</dbReference>
<evidence type="ECO:0000313" key="15">
    <source>
        <dbReference type="EMBL" id="KAA6416040.1"/>
    </source>
</evidence>
<feature type="region of interest" description="Disordered" evidence="11">
    <location>
        <begin position="1"/>
        <end position="45"/>
    </location>
</feature>
<dbReference type="GO" id="GO:0016787">
    <property type="term" value="F:hydrolase activity"/>
    <property type="evidence" value="ECO:0007669"/>
    <property type="project" value="UniProtKB-KW"/>
</dbReference>
<dbReference type="GO" id="GO:0008270">
    <property type="term" value="F:zinc ion binding"/>
    <property type="evidence" value="ECO:0007669"/>
    <property type="project" value="UniProtKB-KW"/>
</dbReference>
<sequence>MGKARDPPSKAAGATTASRRSSVRQRPTQNGNAAEELISTPTSFRRTGSSVVIKDELEGVFDMSSNPGDESLISVGVASSTKLLRGVVIPASPSKALARRGKPISANCSSVSSILSSRRDQSSEYDTPGTSAVATPAESTMKIEKSGKAAAQIQHRRTLPLSGANGKRKREEVDELADATMDADVLLARALQEEEYQEVAPSLGRTTKARRVVLDSEERHSTSDLSSDFSASEASIEVNRPRVKRIKSGGRKALPSRAARDSARKSIADRASTGIVDTEDSSLSDFISEFDSEDLDSEDFAGEEDDDLLQQPDTTAAPASAPIARRQHRIRRARTMPNSTAARRDPASWMTSRAEKERKKLEQAHPEVKTMWDTLANIPRIVPSQAQQPEAITRKLKSFQLEGLNWMMRQEKSQWKGGLLGDEMGMGKTIQAVSLIMSDYPARDPTLVVVPPVALMQWQNEITEYTDGKLKVLLYHNTNPKVKTLKKKDLKGYDVIMISYSGLESIHRKESKGWKRDDGLVKEDSLIHAIKYHRLILDEAHNIKSRTTSGAKACFALKAEYKWCLSGTPVQNRIGEFFSLLRFLEVKPFACYFCKVCSCAELHWSQSIDKSCTHCNHRGFDHVSIFNQELLNPITQGQDPELRRAALGKLRLITDRIMLRRMKRDHTASMELPPKEVIIHNEFFGEIERDFSSSIMSNTTRQFDTYVSRGVMLNNYANIFGLIMQMRQVANHPDLILKKHAQGGQNILVCSICDEVAEEALRSRCHHEFCRKCARDYVRSFEDGTNGEPDCPRCHIPLAIDFDQPDIEQDEDHVKKNSIINRIKMEDWTSSTKIEMLVYDLYKLRSKKQTHKSIVFSQFTSMLQLVEWRLRRAGFNTVMLDGSMSPAQRQKSIEYFMNNADVEVFLVSLKAGGVALNLTEASRVFIIDPWWNPATEWQSADRCHRIGQKRPCVITRLCIEDSVESRMVMLQEKKANMINGTINNDEVAMEKLTPEDMQFLFRGS</sequence>
<evidence type="ECO:0000259" key="12">
    <source>
        <dbReference type="PROSITE" id="PS50089"/>
    </source>
</evidence>
<keyword evidence="8" id="KW-0862">Zinc</keyword>
<feature type="compositionally biased region" description="Basic residues" evidence="11">
    <location>
        <begin position="241"/>
        <end position="250"/>
    </location>
</feature>
<dbReference type="InterPro" id="IPR013083">
    <property type="entry name" value="Znf_RING/FYVE/PHD"/>
</dbReference>
<dbReference type="GO" id="GO:0005524">
    <property type="term" value="F:ATP binding"/>
    <property type="evidence" value="ECO:0007669"/>
    <property type="project" value="UniProtKB-KW"/>
</dbReference>
<evidence type="ECO:0000256" key="11">
    <source>
        <dbReference type="SAM" id="MobiDB-lite"/>
    </source>
</evidence>
<dbReference type="SMART" id="SM00184">
    <property type="entry name" value="RING"/>
    <property type="match status" value="1"/>
</dbReference>
<dbReference type="InterPro" id="IPR002464">
    <property type="entry name" value="DNA/RNA_helicase_DEAH_CS"/>
</dbReference>
<feature type="compositionally biased region" description="Basic and acidic residues" evidence="11">
    <location>
        <begin position="258"/>
        <end position="268"/>
    </location>
</feature>
<dbReference type="GO" id="GO:0006289">
    <property type="term" value="P:nucleotide-excision repair"/>
    <property type="evidence" value="ECO:0007669"/>
    <property type="project" value="TreeGrafter"/>
</dbReference>
<dbReference type="InterPro" id="IPR027417">
    <property type="entry name" value="P-loop_NTPase"/>
</dbReference>
<organism evidence="15 16">
    <name type="scientific">Lasallia pustulata</name>
    <dbReference type="NCBI Taxonomy" id="136370"/>
    <lineage>
        <taxon>Eukaryota</taxon>
        <taxon>Fungi</taxon>
        <taxon>Dikarya</taxon>
        <taxon>Ascomycota</taxon>
        <taxon>Pezizomycotina</taxon>
        <taxon>Lecanoromycetes</taxon>
        <taxon>OSLEUM clade</taxon>
        <taxon>Umbilicariomycetidae</taxon>
        <taxon>Umbilicariales</taxon>
        <taxon>Umbilicariaceae</taxon>
        <taxon>Lasallia</taxon>
    </lineage>
</organism>
<dbReference type="SUPFAM" id="SSF52540">
    <property type="entry name" value="P-loop containing nucleoside triphosphate hydrolases"/>
    <property type="match status" value="2"/>
</dbReference>
<dbReference type="CDD" id="cd16567">
    <property type="entry name" value="RING-HC_RAD16-like"/>
    <property type="match status" value="1"/>
</dbReference>
<dbReference type="Pfam" id="PF00097">
    <property type="entry name" value="zf-C3HC4"/>
    <property type="match status" value="1"/>
</dbReference>
<dbReference type="EMBL" id="VXIT01000001">
    <property type="protein sequence ID" value="KAA6416040.1"/>
    <property type="molecule type" value="Genomic_DNA"/>
</dbReference>
<gene>
    <name evidence="15" type="ORF">FRX48_00759</name>
</gene>
<dbReference type="InterPro" id="IPR018957">
    <property type="entry name" value="Znf_C3HC4_RING-type"/>
</dbReference>
<feature type="region of interest" description="Disordered" evidence="11">
    <location>
        <begin position="95"/>
        <end position="174"/>
    </location>
</feature>
<dbReference type="Pfam" id="PF00271">
    <property type="entry name" value="Helicase_C"/>
    <property type="match status" value="1"/>
</dbReference>
<keyword evidence="5 10" id="KW-0863">Zinc-finger</keyword>
<dbReference type="PROSITE" id="PS00518">
    <property type="entry name" value="ZF_RING_1"/>
    <property type="match status" value="1"/>
</dbReference>
<evidence type="ECO:0000256" key="10">
    <source>
        <dbReference type="PROSITE-ProRule" id="PRU00175"/>
    </source>
</evidence>
<dbReference type="GO" id="GO:0008094">
    <property type="term" value="F:ATP-dependent activity, acting on DNA"/>
    <property type="evidence" value="ECO:0007669"/>
    <property type="project" value="TreeGrafter"/>
</dbReference>
<protein>
    <submittedName>
        <fullName evidence="15">DNA repair RAD16</fullName>
    </submittedName>
</protein>
<dbReference type="InterPro" id="IPR000330">
    <property type="entry name" value="SNF2_N"/>
</dbReference>
<dbReference type="InterPro" id="IPR001650">
    <property type="entry name" value="Helicase_C-like"/>
</dbReference>
<evidence type="ECO:0000256" key="6">
    <source>
        <dbReference type="ARBA" id="ARBA00022801"/>
    </source>
</evidence>
<evidence type="ECO:0000256" key="5">
    <source>
        <dbReference type="ARBA" id="ARBA00022771"/>
    </source>
</evidence>
<dbReference type="Gene3D" id="3.30.40.10">
    <property type="entry name" value="Zinc/RING finger domain, C3HC4 (zinc finger)"/>
    <property type="match status" value="1"/>
</dbReference>
<accession>A0A5M8Q3Q3</accession>
<dbReference type="InterPro" id="IPR038718">
    <property type="entry name" value="SNF2-like_sf"/>
</dbReference>
<dbReference type="SUPFAM" id="SSF57850">
    <property type="entry name" value="RING/U-box"/>
    <property type="match status" value="1"/>
</dbReference>
<evidence type="ECO:0000259" key="14">
    <source>
        <dbReference type="PROSITE" id="PS51194"/>
    </source>
</evidence>
<dbReference type="PANTHER" id="PTHR45626:SF12">
    <property type="entry name" value="DNA REPAIR PROTEIN RAD16"/>
    <property type="match status" value="1"/>
</dbReference>
<comment type="subcellular location">
    <subcellularLocation>
        <location evidence="1">Nucleus</location>
    </subcellularLocation>
</comment>
<dbReference type="Gene3D" id="3.40.50.10810">
    <property type="entry name" value="Tandem AAA-ATPase domain"/>
    <property type="match status" value="1"/>
</dbReference>
<feature type="domain" description="RING-type" evidence="12">
    <location>
        <begin position="750"/>
        <end position="795"/>
    </location>
</feature>
<evidence type="ECO:0000256" key="7">
    <source>
        <dbReference type="ARBA" id="ARBA00022806"/>
    </source>
</evidence>
<dbReference type="Pfam" id="PF00176">
    <property type="entry name" value="SNF2-rel_dom"/>
    <property type="match status" value="2"/>
</dbReference>
<keyword evidence="6" id="KW-0378">Hydrolase</keyword>
<evidence type="ECO:0000256" key="8">
    <source>
        <dbReference type="ARBA" id="ARBA00022833"/>
    </source>
</evidence>
<dbReference type="GO" id="GO:0005634">
    <property type="term" value="C:nucleus"/>
    <property type="evidence" value="ECO:0007669"/>
    <property type="project" value="UniProtKB-SubCell"/>
</dbReference>
<feature type="region of interest" description="Disordered" evidence="11">
    <location>
        <begin position="214"/>
        <end position="273"/>
    </location>
</feature>
<dbReference type="InterPro" id="IPR017907">
    <property type="entry name" value="Znf_RING_CS"/>
</dbReference>
<dbReference type="PROSITE" id="PS00690">
    <property type="entry name" value="DEAH_ATP_HELICASE"/>
    <property type="match status" value="1"/>
</dbReference>
<feature type="compositionally biased region" description="Acidic residues" evidence="11">
    <location>
        <begin position="294"/>
        <end position="308"/>
    </location>
</feature>
<dbReference type="OrthoDB" id="448448at2759"/>
<feature type="compositionally biased region" description="Low complexity" evidence="11">
    <location>
        <begin position="9"/>
        <end position="26"/>
    </location>
</feature>
<evidence type="ECO:0000256" key="2">
    <source>
        <dbReference type="ARBA" id="ARBA00007025"/>
    </source>
</evidence>
<keyword evidence="3" id="KW-0479">Metal-binding</keyword>
<feature type="compositionally biased region" description="Low complexity" evidence="11">
    <location>
        <begin position="105"/>
        <end position="116"/>
    </location>
</feature>
<dbReference type="PROSITE" id="PS50089">
    <property type="entry name" value="ZF_RING_2"/>
    <property type="match status" value="1"/>
</dbReference>
<keyword evidence="9" id="KW-0067">ATP-binding</keyword>
<dbReference type="SMART" id="SM00487">
    <property type="entry name" value="DEXDc"/>
    <property type="match status" value="1"/>
</dbReference>
<dbReference type="PANTHER" id="PTHR45626">
    <property type="entry name" value="TRANSCRIPTION TERMINATION FACTOR 2-RELATED"/>
    <property type="match status" value="1"/>
</dbReference>
<reference evidence="15 16" key="1">
    <citation type="submission" date="2019-09" db="EMBL/GenBank/DDBJ databases">
        <title>The hologenome of the rock-dwelling lichen Lasallia pustulata.</title>
        <authorList>
            <person name="Greshake Tzovaras B."/>
            <person name="Segers F."/>
            <person name="Bicker A."/>
            <person name="Dal Grande F."/>
            <person name="Otte J."/>
            <person name="Hankeln T."/>
            <person name="Schmitt I."/>
            <person name="Ebersberger I."/>
        </authorList>
    </citation>
    <scope>NUCLEOTIDE SEQUENCE [LARGE SCALE GENOMIC DNA]</scope>
    <source>
        <strain evidence="15">A1-1</strain>
    </source>
</reference>
<proteinExistence type="inferred from homology"/>
<evidence type="ECO:0000256" key="3">
    <source>
        <dbReference type="ARBA" id="ARBA00022723"/>
    </source>
</evidence>
<dbReference type="PROSITE" id="PS51194">
    <property type="entry name" value="HELICASE_CTER"/>
    <property type="match status" value="1"/>
</dbReference>
<feature type="compositionally biased region" description="Polar residues" evidence="11">
    <location>
        <begin position="124"/>
        <end position="133"/>
    </location>
</feature>
<comment type="caution">
    <text evidence="15">The sequence shown here is derived from an EMBL/GenBank/DDBJ whole genome shotgun (WGS) entry which is preliminary data.</text>
</comment>
<evidence type="ECO:0000259" key="13">
    <source>
        <dbReference type="PROSITE" id="PS51192"/>
    </source>
</evidence>
<feature type="compositionally biased region" description="Basic and acidic residues" evidence="11">
    <location>
        <begin position="353"/>
        <end position="363"/>
    </location>
</feature>
<evidence type="ECO:0000256" key="1">
    <source>
        <dbReference type="ARBA" id="ARBA00004123"/>
    </source>
</evidence>
<feature type="domain" description="Helicase ATP-binding" evidence="13">
    <location>
        <begin position="409"/>
        <end position="587"/>
    </location>
</feature>